<gene>
    <name evidence="1" type="ORF">L873DRAFT_1799463</name>
</gene>
<feature type="non-terminal residue" evidence="1">
    <location>
        <position position="70"/>
    </location>
</feature>
<keyword evidence="2" id="KW-1185">Reference proteome</keyword>
<dbReference type="Proteomes" id="UP000276215">
    <property type="component" value="Unassembled WGS sequence"/>
</dbReference>
<accession>A0A3N4K1R3</accession>
<name>A0A3N4K1R3_9PEZI</name>
<evidence type="ECO:0000313" key="1">
    <source>
        <dbReference type="EMBL" id="RPB04540.1"/>
    </source>
</evidence>
<proteinExistence type="predicted"/>
<organism evidence="1 2">
    <name type="scientific">Choiromyces venosus 120613-1</name>
    <dbReference type="NCBI Taxonomy" id="1336337"/>
    <lineage>
        <taxon>Eukaryota</taxon>
        <taxon>Fungi</taxon>
        <taxon>Dikarya</taxon>
        <taxon>Ascomycota</taxon>
        <taxon>Pezizomycotina</taxon>
        <taxon>Pezizomycetes</taxon>
        <taxon>Pezizales</taxon>
        <taxon>Tuberaceae</taxon>
        <taxon>Choiromyces</taxon>
    </lineage>
</organism>
<sequence>MKKPYISLIEINKDIIPDHPLSTATLKRHFKGKDMCKWLAATHSELEEEDAVRQLAWAQEHEHLTVQNWL</sequence>
<dbReference type="AlphaFoldDB" id="A0A3N4K1R3"/>
<evidence type="ECO:0000313" key="2">
    <source>
        <dbReference type="Proteomes" id="UP000276215"/>
    </source>
</evidence>
<reference evidence="1 2" key="1">
    <citation type="journal article" date="2018" name="Nat. Ecol. Evol.">
        <title>Pezizomycetes genomes reveal the molecular basis of ectomycorrhizal truffle lifestyle.</title>
        <authorList>
            <person name="Murat C."/>
            <person name="Payen T."/>
            <person name="Noel B."/>
            <person name="Kuo A."/>
            <person name="Morin E."/>
            <person name="Chen J."/>
            <person name="Kohler A."/>
            <person name="Krizsan K."/>
            <person name="Balestrini R."/>
            <person name="Da Silva C."/>
            <person name="Montanini B."/>
            <person name="Hainaut M."/>
            <person name="Levati E."/>
            <person name="Barry K.W."/>
            <person name="Belfiori B."/>
            <person name="Cichocki N."/>
            <person name="Clum A."/>
            <person name="Dockter R.B."/>
            <person name="Fauchery L."/>
            <person name="Guy J."/>
            <person name="Iotti M."/>
            <person name="Le Tacon F."/>
            <person name="Lindquist E.A."/>
            <person name="Lipzen A."/>
            <person name="Malagnac F."/>
            <person name="Mello A."/>
            <person name="Molinier V."/>
            <person name="Miyauchi S."/>
            <person name="Poulain J."/>
            <person name="Riccioni C."/>
            <person name="Rubini A."/>
            <person name="Sitrit Y."/>
            <person name="Splivallo R."/>
            <person name="Traeger S."/>
            <person name="Wang M."/>
            <person name="Zifcakova L."/>
            <person name="Wipf D."/>
            <person name="Zambonelli A."/>
            <person name="Paolocci F."/>
            <person name="Nowrousian M."/>
            <person name="Ottonello S."/>
            <person name="Baldrian P."/>
            <person name="Spatafora J.W."/>
            <person name="Henrissat B."/>
            <person name="Nagy L.G."/>
            <person name="Aury J.M."/>
            <person name="Wincker P."/>
            <person name="Grigoriev I.V."/>
            <person name="Bonfante P."/>
            <person name="Martin F.M."/>
        </authorList>
    </citation>
    <scope>NUCLEOTIDE SEQUENCE [LARGE SCALE GENOMIC DNA]</scope>
    <source>
        <strain evidence="1 2">120613-1</strain>
    </source>
</reference>
<protein>
    <submittedName>
        <fullName evidence="1">Uncharacterized protein</fullName>
    </submittedName>
</protein>
<dbReference type="EMBL" id="ML120358">
    <property type="protein sequence ID" value="RPB04540.1"/>
    <property type="molecule type" value="Genomic_DNA"/>
</dbReference>